<proteinExistence type="predicted"/>
<dbReference type="Proteomes" id="UP000030649">
    <property type="component" value="Unassembled WGS sequence"/>
</dbReference>
<dbReference type="AlphaFoldDB" id="U1N616"/>
<dbReference type="HOGENOM" id="CLU_3263729_0_0_2"/>
<evidence type="ECO:0000313" key="2">
    <source>
        <dbReference type="Proteomes" id="UP000030649"/>
    </source>
</evidence>
<sequence>MSTRVVCASGKQTYVIMIAVEERTRQSESVHLERPLNTEIN</sequence>
<accession>U1N616</accession>
<name>U1N616_9EURY</name>
<dbReference type="STRING" id="1238424.J07HQW1_02130"/>
<dbReference type="EMBL" id="KE356560">
    <property type="protein sequence ID" value="ERG92095.1"/>
    <property type="molecule type" value="Genomic_DNA"/>
</dbReference>
<protein>
    <submittedName>
        <fullName evidence="1">Uncharacterized protein</fullName>
    </submittedName>
</protein>
<reference evidence="1 2" key="1">
    <citation type="journal article" date="2013" name="PLoS ONE">
        <title>Assembly-driven community genomics of a hypersaline microbial ecosystem.</title>
        <authorList>
            <person name="Podell S."/>
            <person name="Ugalde J.A."/>
            <person name="Narasingarao P."/>
            <person name="Banfield J.F."/>
            <person name="Heidelberg K.B."/>
            <person name="Allen E.E."/>
        </authorList>
    </citation>
    <scope>NUCLEOTIDE SEQUENCE [LARGE SCALE GENOMIC DNA]</scope>
    <source>
        <strain evidence="2">J07HQW1</strain>
    </source>
</reference>
<organism evidence="1 2">
    <name type="scientific">Haloquadratum walsbyi J07HQW1</name>
    <dbReference type="NCBI Taxonomy" id="1238424"/>
    <lineage>
        <taxon>Archaea</taxon>
        <taxon>Methanobacteriati</taxon>
        <taxon>Methanobacteriota</taxon>
        <taxon>Stenosarchaea group</taxon>
        <taxon>Halobacteria</taxon>
        <taxon>Halobacteriales</taxon>
        <taxon>Haloferacaceae</taxon>
        <taxon>Haloquadratum</taxon>
    </lineage>
</organism>
<gene>
    <name evidence="1" type="ORF">J07HQW1_02130</name>
</gene>
<evidence type="ECO:0000313" key="1">
    <source>
        <dbReference type="EMBL" id="ERG92095.1"/>
    </source>
</evidence>